<reference evidence="1" key="1">
    <citation type="journal article" date="2015" name="PeerJ">
        <title>First genomic representation of candidate bacterial phylum KSB3 points to enhanced environmental sensing as a trigger of wastewater bulking.</title>
        <authorList>
            <person name="Sekiguchi Y."/>
            <person name="Ohashi A."/>
            <person name="Parks D.H."/>
            <person name="Yamauchi T."/>
            <person name="Tyson G.W."/>
            <person name="Hugenholtz P."/>
        </authorList>
    </citation>
    <scope>NUCLEOTIDE SEQUENCE [LARGE SCALE GENOMIC DNA]</scope>
</reference>
<dbReference type="Gene3D" id="3.40.720.10">
    <property type="entry name" value="Alkaline Phosphatase, subunit A"/>
    <property type="match status" value="1"/>
</dbReference>
<evidence type="ECO:0000313" key="2">
    <source>
        <dbReference type="Proteomes" id="UP000030661"/>
    </source>
</evidence>
<sequence>MRYKYITFAKRKMLFDLNNDPRERKNLVKTLPVTAGYYRQLMQMLLQRQPEVSSEKELNMGTQDPEILKNLKDLGYIQ</sequence>
<protein>
    <submittedName>
        <fullName evidence="1">Uncharacterized protein</fullName>
    </submittedName>
</protein>
<dbReference type="SUPFAM" id="SSF53649">
    <property type="entry name" value="Alkaline phosphatase-like"/>
    <property type="match status" value="1"/>
</dbReference>
<dbReference type="HOGENOM" id="CLU_2614815_0_0_0"/>
<dbReference type="Proteomes" id="UP000030661">
    <property type="component" value="Unassembled WGS sequence"/>
</dbReference>
<keyword evidence="2" id="KW-1185">Reference proteome</keyword>
<gene>
    <name evidence="1" type="ORF">U27_00074</name>
</gene>
<dbReference type="InterPro" id="IPR017850">
    <property type="entry name" value="Alkaline_phosphatase_core_sf"/>
</dbReference>
<proteinExistence type="predicted"/>
<name>A0A081C6H8_VECG1</name>
<dbReference type="AlphaFoldDB" id="A0A081C6H8"/>
<accession>A0A081C6H8</accession>
<organism evidence="1">
    <name type="scientific">Vecturithrix granuli</name>
    <dbReference type="NCBI Taxonomy" id="1499967"/>
    <lineage>
        <taxon>Bacteria</taxon>
        <taxon>Candidatus Moduliflexota</taxon>
        <taxon>Candidatus Vecturitrichia</taxon>
        <taxon>Candidatus Vecturitrichales</taxon>
        <taxon>Candidatus Vecturitrichaceae</taxon>
        <taxon>Candidatus Vecturithrix</taxon>
    </lineage>
</organism>
<evidence type="ECO:0000313" key="1">
    <source>
        <dbReference type="EMBL" id="GAK60183.1"/>
    </source>
</evidence>
<dbReference type="EMBL" id="DF820472">
    <property type="protein sequence ID" value="GAK60183.1"/>
    <property type="molecule type" value="Genomic_DNA"/>
</dbReference>